<dbReference type="EMBL" id="RBIQ01000009">
    <property type="protein sequence ID" value="RKR12261.1"/>
    <property type="molecule type" value="Genomic_DNA"/>
</dbReference>
<dbReference type="AlphaFoldDB" id="A0A495E6E2"/>
<evidence type="ECO:0000313" key="4">
    <source>
        <dbReference type="EMBL" id="RKR12261.1"/>
    </source>
</evidence>
<reference evidence="4 5" key="1">
    <citation type="submission" date="2018-10" db="EMBL/GenBank/DDBJ databases">
        <title>Genomic Encyclopedia of Archaeal and Bacterial Type Strains, Phase II (KMG-II): from individual species to whole genera.</title>
        <authorList>
            <person name="Goeker M."/>
        </authorList>
    </citation>
    <scope>NUCLEOTIDE SEQUENCE [LARGE SCALE GENOMIC DNA]</scope>
    <source>
        <strain evidence="4 5">DSM 25230</strain>
    </source>
</reference>
<feature type="coiled-coil region" evidence="1">
    <location>
        <begin position="125"/>
        <end position="187"/>
    </location>
</feature>
<name>A0A495E6E2_9FLAO</name>
<dbReference type="OrthoDB" id="1441018at2"/>
<keyword evidence="3" id="KW-1133">Transmembrane helix</keyword>
<evidence type="ECO:0008006" key="6">
    <source>
        <dbReference type="Google" id="ProtNLM"/>
    </source>
</evidence>
<keyword evidence="3" id="KW-0472">Membrane</keyword>
<accession>A0A495E6E2</accession>
<feature type="region of interest" description="Disordered" evidence="2">
    <location>
        <begin position="1"/>
        <end position="21"/>
    </location>
</feature>
<keyword evidence="1" id="KW-0175">Coiled coil</keyword>
<evidence type="ECO:0000256" key="3">
    <source>
        <dbReference type="SAM" id="Phobius"/>
    </source>
</evidence>
<evidence type="ECO:0000256" key="2">
    <source>
        <dbReference type="SAM" id="MobiDB-lite"/>
    </source>
</evidence>
<protein>
    <recommendedName>
        <fullName evidence="6">Anti-sigma factor</fullName>
    </recommendedName>
</protein>
<dbReference type="RefSeq" id="WP_121068164.1">
    <property type="nucleotide sequence ID" value="NZ_RBIQ01000009.1"/>
</dbReference>
<evidence type="ECO:0000313" key="5">
    <source>
        <dbReference type="Proteomes" id="UP000269412"/>
    </source>
</evidence>
<dbReference type="Proteomes" id="UP000269412">
    <property type="component" value="Unassembled WGS sequence"/>
</dbReference>
<keyword evidence="3" id="KW-0812">Transmembrane</keyword>
<organism evidence="4 5">
    <name type="scientific">Maribacter vaceletii</name>
    <dbReference type="NCBI Taxonomy" id="1206816"/>
    <lineage>
        <taxon>Bacteria</taxon>
        <taxon>Pseudomonadati</taxon>
        <taxon>Bacteroidota</taxon>
        <taxon>Flavobacteriia</taxon>
        <taxon>Flavobacteriales</taxon>
        <taxon>Flavobacteriaceae</taxon>
        <taxon>Maribacter</taxon>
    </lineage>
</organism>
<gene>
    <name evidence="4" type="ORF">CLV91_2387</name>
</gene>
<proteinExistence type="predicted"/>
<keyword evidence="5" id="KW-1185">Reference proteome</keyword>
<evidence type="ECO:0000256" key="1">
    <source>
        <dbReference type="SAM" id="Coils"/>
    </source>
</evidence>
<comment type="caution">
    <text evidence="4">The sequence shown here is derived from an EMBL/GenBank/DDBJ whole genome shotgun (WGS) entry which is preliminary data.</text>
</comment>
<feature type="transmembrane region" description="Helical" evidence="3">
    <location>
        <begin position="46"/>
        <end position="64"/>
    </location>
</feature>
<sequence length="189" mass="21928">MKQDLRELFKKEQQAHKPKLKDGHEERFLKRLDNDVFKEKKKSYSLLKIAATILILITAGVFGYKEYNQQETIETIVVTKPRVNKEPISLGDLSPDLKKVEDYYTATINVSLSNLPVSDKNKILVDSYMEQLTKLNSEYEILTKELNESGPNDHTITALIKNLQLRLQLLQKLKKKLDQLKTEENDQII</sequence>